<accession>A0A6I1Q869</accession>
<organism evidence="1 2">
    <name type="scientific">Paraburkholderia atlantica</name>
    <dbReference type="NCBI Taxonomy" id="2654982"/>
    <lineage>
        <taxon>Bacteria</taxon>
        <taxon>Pseudomonadati</taxon>
        <taxon>Pseudomonadota</taxon>
        <taxon>Betaproteobacteria</taxon>
        <taxon>Burkholderiales</taxon>
        <taxon>Burkholderiaceae</taxon>
        <taxon>Paraburkholderia</taxon>
    </lineage>
</organism>
<evidence type="ECO:0000313" key="2">
    <source>
        <dbReference type="Proteomes" id="UP000592780"/>
    </source>
</evidence>
<gene>
    <name evidence="1" type="ORF">HDG40_001429</name>
</gene>
<evidence type="ECO:0000313" key="1">
    <source>
        <dbReference type="EMBL" id="MBB5423287.1"/>
    </source>
</evidence>
<dbReference type="EMBL" id="JACHDD010000002">
    <property type="protein sequence ID" value="MBB5423287.1"/>
    <property type="molecule type" value="Genomic_DNA"/>
</dbReference>
<sequence length="92" mass="9952">MKTLMIKDLSSTEQLDSKAMSAMRGGNSYYCPMPSYLSIPPVYAPTSIKNICPTQSINTEMYIQSDNGNGSALVSGTTTYIAPTVYNVNNAK</sequence>
<reference evidence="1 2" key="1">
    <citation type="submission" date="2020-08" db="EMBL/GenBank/DDBJ databases">
        <title>Genomic Encyclopedia of Type Strains, Phase IV (KMG-V): Genome sequencing to study the core and pangenomes of soil and plant-associated prokaryotes.</title>
        <authorList>
            <person name="Whitman W."/>
        </authorList>
    </citation>
    <scope>NUCLEOTIDE SEQUENCE [LARGE SCALE GENOMIC DNA]</scope>
    <source>
        <strain evidence="1 2">JPY158</strain>
    </source>
</reference>
<dbReference type="Proteomes" id="UP000592780">
    <property type="component" value="Unassembled WGS sequence"/>
</dbReference>
<proteinExistence type="predicted"/>
<name>A0A6I1Q869_PARAM</name>
<comment type="caution">
    <text evidence="1">The sequence shown here is derived from an EMBL/GenBank/DDBJ whole genome shotgun (WGS) entry which is preliminary data.</text>
</comment>
<dbReference type="AlphaFoldDB" id="A0A6I1Q869"/>
<keyword evidence="2" id="KW-1185">Reference proteome</keyword>
<protein>
    <submittedName>
        <fullName evidence="1">Uncharacterized protein</fullName>
    </submittedName>
</protein>
<dbReference type="RefSeq" id="WP_152854304.1">
    <property type="nucleotide sequence ID" value="NZ_JACHDD010000002.1"/>
</dbReference>